<evidence type="ECO:0000256" key="22">
    <source>
        <dbReference type="ARBA" id="ARBA00041191"/>
    </source>
</evidence>
<keyword evidence="30" id="KW-1185">Reference proteome</keyword>
<accession>A0AB34HJH7</accession>
<evidence type="ECO:0000259" key="28">
    <source>
        <dbReference type="PROSITE" id="PS50041"/>
    </source>
</evidence>
<evidence type="ECO:0000256" key="13">
    <source>
        <dbReference type="ARBA" id="ARBA00023054"/>
    </source>
</evidence>
<keyword evidence="7 27" id="KW-0812">Transmembrane</keyword>
<dbReference type="GO" id="GO:0043235">
    <property type="term" value="C:receptor complex"/>
    <property type="evidence" value="ECO:0007669"/>
    <property type="project" value="TreeGrafter"/>
</dbReference>
<keyword evidence="18" id="KW-0325">Glycoprotein</keyword>
<evidence type="ECO:0000256" key="15">
    <source>
        <dbReference type="ARBA" id="ARBA00023139"/>
    </source>
</evidence>
<keyword evidence="11" id="KW-0735">Signal-anchor</keyword>
<keyword evidence="13 25" id="KW-0175">Coiled coil</keyword>
<dbReference type="AlphaFoldDB" id="A0AB34HJH7"/>
<feature type="region of interest" description="Disordered" evidence="26">
    <location>
        <begin position="1"/>
        <end position="24"/>
    </location>
</feature>
<keyword evidence="14 27" id="KW-0472">Membrane</keyword>
<dbReference type="Gene3D" id="3.10.100.10">
    <property type="entry name" value="Mannose-Binding Protein A, subunit A"/>
    <property type="match status" value="1"/>
</dbReference>
<evidence type="ECO:0000256" key="18">
    <source>
        <dbReference type="ARBA" id="ARBA00023180"/>
    </source>
</evidence>
<dbReference type="InterPro" id="IPR033992">
    <property type="entry name" value="NKR-like_CTLD"/>
</dbReference>
<feature type="domain" description="C-type lectin" evidence="28">
    <location>
        <begin position="161"/>
        <end position="281"/>
    </location>
</feature>
<keyword evidence="5" id="KW-1003">Cell membrane</keyword>
<dbReference type="FunFam" id="3.10.100.10:FF:000079">
    <property type="entry name" value="Oxidized low-density lipoprotein receptor 1"/>
    <property type="match status" value="1"/>
</dbReference>
<dbReference type="InterPro" id="IPR052332">
    <property type="entry name" value="OxLDL_rcpt1-like"/>
</dbReference>
<dbReference type="Proteomes" id="UP001159641">
    <property type="component" value="Unassembled WGS sequence"/>
</dbReference>
<evidence type="ECO:0000313" key="30">
    <source>
        <dbReference type="Proteomes" id="UP001159641"/>
    </source>
</evidence>
<keyword evidence="15" id="KW-0564">Palmitate</keyword>
<dbReference type="SUPFAM" id="SSF56436">
    <property type="entry name" value="C-type lectin-like"/>
    <property type="match status" value="1"/>
</dbReference>
<dbReference type="EMBL" id="JAIQCJ010001324">
    <property type="protein sequence ID" value="KAJ8790950.1"/>
    <property type="molecule type" value="Genomic_DNA"/>
</dbReference>
<keyword evidence="8" id="KW-0430">Lectin</keyword>
<dbReference type="PROSITE" id="PS50041">
    <property type="entry name" value="C_TYPE_LECTIN_2"/>
    <property type="match status" value="1"/>
</dbReference>
<evidence type="ECO:0000256" key="27">
    <source>
        <dbReference type="SAM" id="Phobius"/>
    </source>
</evidence>
<dbReference type="InterPro" id="IPR016186">
    <property type="entry name" value="C-type_lectin-like/link_sf"/>
</dbReference>
<evidence type="ECO:0000256" key="12">
    <source>
        <dbReference type="ARBA" id="ARBA00022989"/>
    </source>
</evidence>
<evidence type="ECO:0000256" key="9">
    <source>
        <dbReference type="ARBA" id="ARBA00022859"/>
    </source>
</evidence>
<keyword evidence="10" id="KW-0130">Cell adhesion</keyword>
<dbReference type="GO" id="GO:0006954">
    <property type="term" value="P:inflammatory response"/>
    <property type="evidence" value="ECO:0007669"/>
    <property type="project" value="UniProtKB-KW"/>
</dbReference>
<dbReference type="CDD" id="cd03593">
    <property type="entry name" value="CLECT_NK_receptors_like"/>
    <property type="match status" value="1"/>
</dbReference>
<dbReference type="GO" id="GO:0042157">
    <property type="term" value="P:lipoprotein metabolic process"/>
    <property type="evidence" value="ECO:0007669"/>
    <property type="project" value="TreeGrafter"/>
</dbReference>
<evidence type="ECO:0000256" key="10">
    <source>
        <dbReference type="ARBA" id="ARBA00022889"/>
    </source>
</evidence>
<keyword evidence="17" id="KW-0675">Receptor</keyword>
<evidence type="ECO:0000256" key="24">
    <source>
        <dbReference type="ARBA" id="ARBA00041771"/>
    </source>
</evidence>
<keyword evidence="16" id="KW-1015">Disulfide bond</keyword>
<evidence type="ECO:0000256" key="23">
    <source>
        <dbReference type="ARBA" id="ARBA00041686"/>
    </source>
</evidence>
<keyword evidence="12 27" id="KW-1133">Transmembrane helix</keyword>
<evidence type="ECO:0000256" key="14">
    <source>
        <dbReference type="ARBA" id="ARBA00023136"/>
    </source>
</evidence>
<dbReference type="GO" id="GO:0030246">
    <property type="term" value="F:carbohydrate binding"/>
    <property type="evidence" value="ECO:0007669"/>
    <property type="project" value="UniProtKB-KW"/>
</dbReference>
<dbReference type="Pfam" id="PF00059">
    <property type="entry name" value="Lectin_C"/>
    <property type="match status" value="1"/>
</dbReference>
<evidence type="ECO:0000256" key="2">
    <source>
        <dbReference type="ARBA" id="ARBA00004285"/>
    </source>
</evidence>
<dbReference type="GO" id="GO:0007159">
    <property type="term" value="P:leukocyte cell-cell adhesion"/>
    <property type="evidence" value="ECO:0007669"/>
    <property type="project" value="TreeGrafter"/>
</dbReference>
<dbReference type="SMART" id="SM00034">
    <property type="entry name" value="CLECT"/>
    <property type="match status" value="1"/>
</dbReference>
<evidence type="ECO:0000256" key="16">
    <source>
        <dbReference type="ARBA" id="ARBA00023157"/>
    </source>
</evidence>
<keyword evidence="19" id="KW-0395">Inflammatory response</keyword>
<evidence type="ECO:0000256" key="3">
    <source>
        <dbReference type="ARBA" id="ARBA00004401"/>
    </source>
</evidence>
<dbReference type="GO" id="GO:0005576">
    <property type="term" value="C:extracellular region"/>
    <property type="evidence" value="ECO:0007669"/>
    <property type="project" value="UniProtKB-SubCell"/>
</dbReference>
<evidence type="ECO:0000256" key="1">
    <source>
        <dbReference type="ARBA" id="ARBA00004193"/>
    </source>
</evidence>
<evidence type="ECO:0000256" key="26">
    <source>
        <dbReference type="SAM" id="MobiDB-lite"/>
    </source>
</evidence>
<evidence type="ECO:0000256" key="5">
    <source>
        <dbReference type="ARBA" id="ARBA00022475"/>
    </source>
</evidence>
<evidence type="ECO:0000256" key="7">
    <source>
        <dbReference type="ARBA" id="ARBA00022692"/>
    </source>
</evidence>
<evidence type="ECO:0000256" key="6">
    <source>
        <dbReference type="ARBA" id="ARBA00022525"/>
    </source>
</evidence>
<keyword evidence="9" id="KW-0391">Immunity</keyword>
<feature type="transmembrane region" description="Helical" evidence="27">
    <location>
        <begin position="35"/>
        <end position="58"/>
    </location>
</feature>
<evidence type="ECO:0000256" key="4">
    <source>
        <dbReference type="ARBA" id="ARBA00004613"/>
    </source>
</evidence>
<organism evidence="29 30">
    <name type="scientific">Eschrichtius robustus</name>
    <name type="common">California gray whale</name>
    <name type="synonym">Eschrichtius gibbosus</name>
    <dbReference type="NCBI Taxonomy" id="9764"/>
    <lineage>
        <taxon>Eukaryota</taxon>
        <taxon>Metazoa</taxon>
        <taxon>Chordata</taxon>
        <taxon>Craniata</taxon>
        <taxon>Vertebrata</taxon>
        <taxon>Euteleostomi</taxon>
        <taxon>Mammalia</taxon>
        <taxon>Eutheria</taxon>
        <taxon>Laurasiatheria</taxon>
        <taxon>Artiodactyla</taxon>
        <taxon>Whippomorpha</taxon>
        <taxon>Cetacea</taxon>
        <taxon>Mysticeti</taxon>
        <taxon>Eschrichtiidae</taxon>
        <taxon>Eschrichtius</taxon>
    </lineage>
</organism>
<dbReference type="InterPro" id="IPR016187">
    <property type="entry name" value="CTDL_fold"/>
</dbReference>
<keyword evidence="6" id="KW-0964">Secreted</keyword>
<evidence type="ECO:0000313" key="29">
    <source>
        <dbReference type="EMBL" id="KAJ8790950.1"/>
    </source>
</evidence>
<protein>
    <recommendedName>
        <fullName evidence="22">Oxidized low-density lipoprotein receptor 1</fullName>
    </recommendedName>
    <alternativeName>
        <fullName evidence="23">Lectin-like oxidized LDL receptor 1</fullName>
    </alternativeName>
    <alternativeName>
        <fullName evidence="24">Lectin-type oxidized LDL receptor 1</fullName>
    </alternativeName>
</protein>
<evidence type="ECO:0000256" key="25">
    <source>
        <dbReference type="SAM" id="Coils"/>
    </source>
</evidence>
<proteinExistence type="predicted"/>
<feature type="coiled-coil region" evidence="25">
    <location>
        <begin position="106"/>
        <end position="133"/>
    </location>
</feature>
<dbReference type="PANTHER" id="PTHR47298:SF1">
    <property type="entry name" value="OXIDIZED LOW-DENSITY LIPOPROTEIN RECEPTOR 1"/>
    <property type="match status" value="1"/>
</dbReference>
<dbReference type="GO" id="GO:0005886">
    <property type="term" value="C:plasma membrane"/>
    <property type="evidence" value="ECO:0007669"/>
    <property type="project" value="UniProtKB-SubCell"/>
</dbReference>
<comment type="subunit">
    <text evidence="21">Homodimer; disulfide-linked. May form a hexamer composed of 3 homodimers. Interacts with HSP70.</text>
</comment>
<dbReference type="GO" id="GO:0002376">
    <property type="term" value="P:immune system process"/>
    <property type="evidence" value="ECO:0007669"/>
    <property type="project" value="UniProtKB-KW"/>
</dbReference>
<gene>
    <name evidence="29" type="ORF">J1605_021044</name>
</gene>
<evidence type="ECO:0000256" key="21">
    <source>
        <dbReference type="ARBA" id="ARBA00038751"/>
    </source>
</evidence>
<dbReference type="GO" id="GO:0045121">
    <property type="term" value="C:membrane raft"/>
    <property type="evidence" value="ECO:0007669"/>
    <property type="project" value="UniProtKB-SubCell"/>
</dbReference>
<dbReference type="InterPro" id="IPR001304">
    <property type="entry name" value="C-type_lectin-like"/>
</dbReference>
<dbReference type="GO" id="GO:0005041">
    <property type="term" value="F:low-density lipoprotein particle receptor activity"/>
    <property type="evidence" value="ECO:0007669"/>
    <property type="project" value="TreeGrafter"/>
</dbReference>
<comment type="caution">
    <text evidence="29">The sequence shown here is derived from an EMBL/GenBank/DDBJ whole genome shotgun (WGS) entry which is preliminary data.</text>
</comment>
<comment type="subcellular location">
    <subcellularLocation>
        <location evidence="1">Cell membrane</location>
        <topology evidence="1">Lipid-anchor</topology>
    </subcellularLocation>
    <subcellularLocation>
        <location evidence="3">Cell membrane</location>
        <topology evidence="3">Single-pass type II membrane protein</topology>
    </subcellularLocation>
    <subcellularLocation>
        <location evidence="2">Membrane raft</location>
    </subcellularLocation>
    <subcellularLocation>
        <location evidence="4">Secreted</location>
    </subcellularLocation>
</comment>
<keyword evidence="20" id="KW-0449">Lipoprotein</keyword>
<evidence type="ECO:0000256" key="17">
    <source>
        <dbReference type="ARBA" id="ARBA00023170"/>
    </source>
</evidence>
<reference evidence="29 30" key="1">
    <citation type="submission" date="2022-11" db="EMBL/GenBank/DDBJ databases">
        <title>Whole genome sequence of Eschrichtius robustus ER-17-0199.</title>
        <authorList>
            <person name="Bruniche-Olsen A."/>
            <person name="Black A.N."/>
            <person name="Fields C.J."/>
            <person name="Walden K."/>
            <person name="Dewoody J.A."/>
        </authorList>
    </citation>
    <scope>NUCLEOTIDE SEQUENCE [LARGE SCALE GENOMIC DNA]</scope>
    <source>
        <strain evidence="29">ER-17-0199</strain>
        <tissue evidence="29">Blubber</tissue>
    </source>
</reference>
<evidence type="ECO:0000256" key="19">
    <source>
        <dbReference type="ARBA" id="ARBA00023198"/>
    </source>
</evidence>
<sequence length="290" mass="33486">MTFDDLKSKSMKDQLDQKPNGERDKGLRFLSSRRWYPAAMTLGILCLGLLVTVILLIIQLSQVSDLLKQQQANLTHQEDILEGQISAQHQTEKSSQESQWELKEMIETLAHKLDEKSKKLMELHHQNLNLQEALKKAANYSGTREGGVKRDSPCPQDWLWHEENCYQFSSGPFNWEKSRENCLSLDAHMLKINSSDDLKRYFPQEFIQQAIAHSSFPFWMGLSLKKPNYSWLWEDGSPLMPHLFRLQGAVFQMYPSGTCAYIQRGTVFAENCILTAFSICQKKVNVLRVQ</sequence>
<name>A0AB34HJH7_ESCRO</name>
<evidence type="ECO:0000256" key="11">
    <source>
        <dbReference type="ARBA" id="ARBA00022968"/>
    </source>
</evidence>
<evidence type="ECO:0000256" key="8">
    <source>
        <dbReference type="ARBA" id="ARBA00022734"/>
    </source>
</evidence>
<evidence type="ECO:0000256" key="20">
    <source>
        <dbReference type="ARBA" id="ARBA00023288"/>
    </source>
</evidence>
<dbReference type="PANTHER" id="PTHR47298">
    <property type="entry name" value="OXIDIZED LOW-DENSITY LIPOPROTEIN RECEPTOR 1"/>
    <property type="match status" value="1"/>
</dbReference>